<dbReference type="AlphaFoldDB" id="A0A6H5H7I1"/>
<gene>
    <name evidence="1" type="ORF">NTEN_LOCUS16698</name>
</gene>
<protein>
    <submittedName>
        <fullName evidence="1">Uncharacterized protein</fullName>
    </submittedName>
</protein>
<name>A0A6H5H7I1_9HEMI</name>
<keyword evidence="2" id="KW-1185">Reference proteome</keyword>
<dbReference type="Proteomes" id="UP000479000">
    <property type="component" value="Unassembled WGS sequence"/>
</dbReference>
<reference evidence="1 2" key="1">
    <citation type="submission" date="2020-02" db="EMBL/GenBank/DDBJ databases">
        <authorList>
            <person name="Ferguson B K."/>
        </authorList>
    </citation>
    <scope>NUCLEOTIDE SEQUENCE [LARGE SCALE GENOMIC DNA]</scope>
</reference>
<organism evidence="1 2">
    <name type="scientific">Nesidiocoris tenuis</name>
    <dbReference type="NCBI Taxonomy" id="355587"/>
    <lineage>
        <taxon>Eukaryota</taxon>
        <taxon>Metazoa</taxon>
        <taxon>Ecdysozoa</taxon>
        <taxon>Arthropoda</taxon>
        <taxon>Hexapoda</taxon>
        <taxon>Insecta</taxon>
        <taxon>Pterygota</taxon>
        <taxon>Neoptera</taxon>
        <taxon>Paraneoptera</taxon>
        <taxon>Hemiptera</taxon>
        <taxon>Heteroptera</taxon>
        <taxon>Panheteroptera</taxon>
        <taxon>Cimicomorpha</taxon>
        <taxon>Miridae</taxon>
        <taxon>Dicyphina</taxon>
        <taxon>Nesidiocoris</taxon>
    </lineage>
</organism>
<dbReference type="EMBL" id="CADCXU010024276">
    <property type="protein sequence ID" value="CAB0011805.1"/>
    <property type="molecule type" value="Genomic_DNA"/>
</dbReference>
<sequence>MLNIGSRYEPAQLWTLSLFHGGLHHWRVQNYWHCYQEIRLNKYNKNANVTPIPRNASIWIRIPTMQIGCNRLKQFQRTGARRIWPSCGGTGKLEIPHNIQRVTKNEIEQKHRLRWELGVAAAWAWLTSRSRHPIGRSAAPLRSHWPACPSTSWLPVPTACHGGDLPRPGFTLEVAQFSAGSDCVSFSSSSCLDLLRSHQVLHPP</sequence>
<evidence type="ECO:0000313" key="1">
    <source>
        <dbReference type="EMBL" id="CAB0011805.1"/>
    </source>
</evidence>
<accession>A0A6H5H7I1</accession>
<proteinExistence type="predicted"/>
<evidence type="ECO:0000313" key="2">
    <source>
        <dbReference type="Proteomes" id="UP000479000"/>
    </source>
</evidence>